<evidence type="ECO:0000256" key="1">
    <source>
        <dbReference type="SAM" id="MobiDB-lite"/>
    </source>
</evidence>
<accession>A0ABU6T2W0</accession>
<reference evidence="2 3" key="1">
    <citation type="journal article" date="2023" name="Plants (Basel)">
        <title>Bridging the Gap: Combining Genomics and Transcriptomics Approaches to Understand Stylosanthes scabra, an Orphan Legume from the Brazilian Caatinga.</title>
        <authorList>
            <person name="Ferreira-Neto J.R.C."/>
            <person name="da Silva M.D."/>
            <person name="Binneck E."/>
            <person name="de Melo N.F."/>
            <person name="da Silva R.H."/>
            <person name="de Melo A.L.T.M."/>
            <person name="Pandolfi V."/>
            <person name="Bustamante F.O."/>
            <person name="Brasileiro-Vidal A.C."/>
            <person name="Benko-Iseppon A.M."/>
        </authorList>
    </citation>
    <scope>NUCLEOTIDE SEQUENCE [LARGE SCALE GENOMIC DNA]</scope>
    <source>
        <tissue evidence="2">Leaves</tissue>
    </source>
</reference>
<dbReference type="Proteomes" id="UP001341840">
    <property type="component" value="Unassembled WGS sequence"/>
</dbReference>
<sequence length="120" mass="13450">MVVNTATQRSTTLEGKRHGMGKEEGWISTEASVVVEKEGVTMQLFVRRWQDVGTVAMAAPVVVGKIWRQQGELGKGETWFLEKEEEGIMLTPMLKLDLPSISQAQFQLTLGPSDLQHYIF</sequence>
<evidence type="ECO:0000313" key="2">
    <source>
        <dbReference type="EMBL" id="MED6142601.1"/>
    </source>
</evidence>
<evidence type="ECO:0000313" key="3">
    <source>
        <dbReference type="Proteomes" id="UP001341840"/>
    </source>
</evidence>
<feature type="compositionally biased region" description="Polar residues" evidence="1">
    <location>
        <begin position="1"/>
        <end position="13"/>
    </location>
</feature>
<name>A0ABU6T2W0_9FABA</name>
<comment type="caution">
    <text evidence="2">The sequence shown here is derived from an EMBL/GenBank/DDBJ whole genome shotgun (WGS) entry which is preliminary data.</text>
</comment>
<proteinExistence type="predicted"/>
<keyword evidence="3" id="KW-1185">Reference proteome</keyword>
<dbReference type="EMBL" id="JASCZI010072708">
    <property type="protein sequence ID" value="MED6142601.1"/>
    <property type="molecule type" value="Genomic_DNA"/>
</dbReference>
<feature type="non-terminal residue" evidence="2">
    <location>
        <position position="120"/>
    </location>
</feature>
<organism evidence="2 3">
    <name type="scientific">Stylosanthes scabra</name>
    <dbReference type="NCBI Taxonomy" id="79078"/>
    <lineage>
        <taxon>Eukaryota</taxon>
        <taxon>Viridiplantae</taxon>
        <taxon>Streptophyta</taxon>
        <taxon>Embryophyta</taxon>
        <taxon>Tracheophyta</taxon>
        <taxon>Spermatophyta</taxon>
        <taxon>Magnoliopsida</taxon>
        <taxon>eudicotyledons</taxon>
        <taxon>Gunneridae</taxon>
        <taxon>Pentapetalae</taxon>
        <taxon>rosids</taxon>
        <taxon>fabids</taxon>
        <taxon>Fabales</taxon>
        <taxon>Fabaceae</taxon>
        <taxon>Papilionoideae</taxon>
        <taxon>50 kb inversion clade</taxon>
        <taxon>dalbergioids sensu lato</taxon>
        <taxon>Dalbergieae</taxon>
        <taxon>Pterocarpus clade</taxon>
        <taxon>Stylosanthes</taxon>
    </lineage>
</organism>
<gene>
    <name evidence="2" type="ORF">PIB30_115329</name>
</gene>
<protein>
    <submittedName>
        <fullName evidence="2">Uncharacterized protein</fullName>
    </submittedName>
</protein>
<feature type="region of interest" description="Disordered" evidence="1">
    <location>
        <begin position="1"/>
        <end position="21"/>
    </location>
</feature>